<proteinExistence type="predicted"/>
<dbReference type="AlphaFoldDB" id="A0ABD3QMS8"/>
<feature type="chain" id="PRO_5044767306" evidence="2">
    <location>
        <begin position="17"/>
        <end position="705"/>
    </location>
</feature>
<sequence>MHTLVLPILILIASEASPLHRSPRQQRHIRGGLPYQTKARGQNINTPKRHRELGWLSDLLNKLSKSGKTTTTTTTTAPTTPTTTTTPRPWLTVVNNNNIIPDTDEFGERTFGSYNAPSVNSLGLVVFRARSIGGGHEEEGGGDTGLDRRYLAQAGNGPSTGVFVRDMSEEGIAANSNIIRQAGRRTMVPQPNNLDTLFIEFPSFPRISKEKSYIATRGNHGPVWEYVLVQSRVRHLEEGDSSTTRVGNTGIYVNLNPLVADSNGDATTVFTASSKLGSVGFDSTFNVNFSEMYQVPGLTNSDGTELNGVVFDVFPGSPSTDDYGNVATKGNYQKGNVSQTGVFYRNVTQVQGSSIADLSVGLGTFHVIANSETRIPPPLSAKYTKSCERYTFGSTAPPSVADGNMVFLGLDNEEDPQCGGIYLANMKGMNYPTLTPLVDLETKVPGQNDALFTTLGEVLSFDGNAVSFWGSWNNDVKEVRLCCPTSGNKDLQDYCSHLGDYDPNTGTQEGDPNTITNQIIDECPPLDDGYSRYQVKTVPVHQGFFVHDGNSIKIIHTIVADAHNDLIYWNYSGKPPAMGPQEKRGKAFRHLDENEDSEASEPPRWRSSAFTALSSKDDIMFKQTEGGLTGIWHWDGKRITQIVVDGDPCSDLDNSPDAVSLIIDSISIERDSYRSSQLVIAAACSAVVTSEEEESDWGGIYLKTF</sequence>
<name>A0ABD3QMS8_9STRA</name>
<evidence type="ECO:0000256" key="1">
    <source>
        <dbReference type="SAM" id="MobiDB-lite"/>
    </source>
</evidence>
<keyword evidence="4" id="KW-1185">Reference proteome</keyword>
<feature type="region of interest" description="Disordered" evidence="1">
    <location>
        <begin position="66"/>
        <end position="88"/>
    </location>
</feature>
<dbReference type="EMBL" id="JABMIG020000027">
    <property type="protein sequence ID" value="KAL3801388.1"/>
    <property type="molecule type" value="Genomic_DNA"/>
</dbReference>
<organism evidence="3 4">
    <name type="scientific">Cyclotella cryptica</name>
    <dbReference type="NCBI Taxonomy" id="29204"/>
    <lineage>
        <taxon>Eukaryota</taxon>
        <taxon>Sar</taxon>
        <taxon>Stramenopiles</taxon>
        <taxon>Ochrophyta</taxon>
        <taxon>Bacillariophyta</taxon>
        <taxon>Coscinodiscophyceae</taxon>
        <taxon>Thalassiosirophycidae</taxon>
        <taxon>Stephanodiscales</taxon>
        <taxon>Stephanodiscaceae</taxon>
        <taxon>Cyclotella</taxon>
    </lineage>
</organism>
<evidence type="ECO:0000313" key="4">
    <source>
        <dbReference type="Proteomes" id="UP001516023"/>
    </source>
</evidence>
<feature type="compositionally biased region" description="Low complexity" evidence="1">
    <location>
        <begin position="69"/>
        <end position="87"/>
    </location>
</feature>
<reference evidence="3 4" key="1">
    <citation type="journal article" date="2020" name="G3 (Bethesda)">
        <title>Improved Reference Genome for Cyclotella cryptica CCMP332, a Model for Cell Wall Morphogenesis, Salinity Adaptation, and Lipid Production in Diatoms (Bacillariophyta).</title>
        <authorList>
            <person name="Roberts W.R."/>
            <person name="Downey K.M."/>
            <person name="Ruck E.C."/>
            <person name="Traller J.C."/>
            <person name="Alverson A.J."/>
        </authorList>
    </citation>
    <scope>NUCLEOTIDE SEQUENCE [LARGE SCALE GENOMIC DNA]</scope>
    <source>
        <strain evidence="3 4">CCMP332</strain>
    </source>
</reference>
<dbReference type="Proteomes" id="UP001516023">
    <property type="component" value="Unassembled WGS sequence"/>
</dbReference>
<evidence type="ECO:0000313" key="3">
    <source>
        <dbReference type="EMBL" id="KAL3801388.1"/>
    </source>
</evidence>
<feature type="signal peptide" evidence="2">
    <location>
        <begin position="1"/>
        <end position="16"/>
    </location>
</feature>
<gene>
    <name evidence="3" type="ORF">HJC23_006998</name>
</gene>
<accession>A0ABD3QMS8</accession>
<keyword evidence="2" id="KW-0732">Signal</keyword>
<protein>
    <submittedName>
        <fullName evidence="3">Uncharacterized protein</fullName>
    </submittedName>
</protein>
<comment type="caution">
    <text evidence="3">The sequence shown here is derived from an EMBL/GenBank/DDBJ whole genome shotgun (WGS) entry which is preliminary data.</text>
</comment>
<evidence type="ECO:0000256" key="2">
    <source>
        <dbReference type="SAM" id="SignalP"/>
    </source>
</evidence>